<dbReference type="Proteomes" id="UP000399805">
    <property type="component" value="Unassembled WGS sequence"/>
</dbReference>
<sequence>MSTGATAGFLHPRPARSRIVRGSLTRDRAPPPNSMGLRHPRGDVLPPRAIQ</sequence>
<dbReference type="AlphaFoldDB" id="A0A6I8LZN9"/>
<keyword evidence="3" id="KW-1185">Reference proteome</keyword>
<protein>
    <submittedName>
        <fullName evidence="2">Uncharacterized protein</fullName>
    </submittedName>
</protein>
<proteinExistence type="predicted"/>
<accession>A0A6I8LZN9</accession>
<gene>
    <name evidence="2" type="ORF">AA23TX_05807</name>
</gene>
<evidence type="ECO:0000256" key="1">
    <source>
        <dbReference type="SAM" id="MobiDB-lite"/>
    </source>
</evidence>
<reference evidence="2 3" key="1">
    <citation type="submission" date="2019-09" db="EMBL/GenBank/DDBJ databases">
        <authorList>
            <person name="Leyn A S."/>
        </authorList>
    </citation>
    <scope>NUCLEOTIDE SEQUENCE [LARGE SCALE GENOMIC DNA]</scope>
    <source>
        <strain evidence="2">AA231_1</strain>
    </source>
</reference>
<name>A0A6I8LZN9_9PSEU</name>
<dbReference type="EMBL" id="CABVGP010000002">
    <property type="protein sequence ID" value="VVJ20786.1"/>
    <property type="molecule type" value="Genomic_DNA"/>
</dbReference>
<evidence type="ECO:0000313" key="2">
    <source>
        <dbReference type="EMBL" id="VVJ20786.1"/>
    </source>
</evidence>
<evidence type="ECO:0000313" key="3">
    <source>
        <dbReference type="Proteomes" id="UP000399805"/>
    </source>
</evidence>
<organism evidence="2 3">
    <name type="scientific">Amycolatopsis camponoti</name>
    <dbReference type="NCBI Taxonomy" id="2606593"/>
    <lineage>
        <taxon>Bacteria</taxon>
        <taxon>Bacillati</taxon>
        <taxon>Actinomycetota</taxon>
        <taxon>Actinomycetes</taxon>
        <taxon>Pseudonocardiales</taxon>
        <taxon>Pseudonocardiaceae</taxon>
        <taxon>Amycolatopsis</taxon>
    </lineage>
</organism>
<feature type="region of interest" description="Disordered" evidence="1">
    <location>
        <begin position="1"/>
        <end position="51"/>
    </location>
</feature>